<keyword evidence="3" id="KW-1185">Reference proteome</keyword>
<evidence type="ECO:0000256" key="1">
    <source>
        <dbReference type="SAM" id="MobiDB-lite"/>
    </source>
</evidence>
<reference evidence="2 3" key="1">
    <citation type="journal article" date="2019" name="Nat. Ecol. Evol.">
        <title>Megaphylogeny resolves global patterns of mushroom evolution.</title>
        <authorList>
            <person name="Varga T."/>
            <person name="Krizsan K."/>
            <person name="Foldi C."/>
            <person name="Dima B."/>
            <person name="Sanchez-Garcia M."/>
            <person name="Sanchez-Ramirez S."/>
            <person name="Szollosi G.J."/>
            <person name="Szarkandi J.G."/>
            <person name="Papp V."/>
            <person name="Albert L."/>
            <person name="Andreopoulos W."/>
            <person name="Angelini C."/>
            <person name="Antonin V."/>
            <person name="Barry K.W."/>
            <person name="Bougher N.L."/>
            <person name="Buchanan P."/>
            <person name="Buyck B."/>
            <person name="Bense V."/>
            <person name="Catcheside P."/>
            <person name="Chovatia M."/>
            <person name="Cooper J."/>
            <person name="Damon W."/>
            <person name="Desjardin D."/>
            <person name="Finy P."/>
            <person name="Geml J."/>
            <person name="Haridas S."/>
            <person name="Hughes K."/>
            <person name="Justo A."/>
            <person name="Karasinski D."/>
            <person name="Kautmanova I."/>
            <person name="Kiss B."/>
            <person name="Kocsube S."/>
            <person name="Kotiranta H."/>
            <person name="LaButti K.M."/>
            <person name="Lechner B.E."/>
            <person name="Liimatainen K."/>
            <person name="Lipzen A."/>
            <person name="Lukacs Z."/>
            <person name="Mihaltcheva S."/>
            <person name="Morgado L.N."/>
            <person name="Niskanen T."/>
            <person name="Noordeloos M.E."/>
            <person name="Ohm R.A."/>
            <person name="Ortiz-Santana B."/>
            <person name="Ovrebo C."/>
            <person name="Racz N."/>
            <person name="Riley R."/>
            <person name="Savchenko A."/>
            <person name="Shiryaev A."/>
            <person name="Soop K."/>
            <person name="Spirin V."/>
            <person name="Szebenyi C."/>
            <person name="Tomsovsky M."/>
            <person name="Tulloss R.E."/>
            <person name="Uehling J."/>
            <person name="Grigoriev I.V."/>
            <person name="Vagvolgyi C."/>
            <person name="Papp T."/>
            <person name="Martin F.M."/>
            <person name="Miettinen O."/>
            <person name="Hibbett D.S."/>
            <person name="Nagy L.G."/>
        </authorList>
    </citation>
    <scope>NUCLEOTIDE SEQUENCE [LARGE SCALE GENOMIC DNA]</scope>
    <source>
        <strain evidence="2 3">FP101781</strain>
    </source>
</reference>
<sequence length="67" mass="7667">MFNTTEIAYPILPSQRPQRAARATGQNLPKGSLGGSQLRKASRLYLEDLLRWYFRSNARGWVDDAQQ</sequence>
<comment type="caution">
    <text evidence="2">The sequence shown here is derived from an EMBL/GenBank/DDBJ whole genome shotgun (WGS) entry which is preliminary data.</text>
</comment>
<name>A0A4Y7T9N3_COPMI</name>
<evidence type="ECO:0000313" key="2">
    <source>
        <dbReference type="EMBL" id="TEB30873.1"/>
    </source>
</evidence>
<protein>
    <submittedName>
        <fullName evidence="2">Uncharacterized protein</fullName>
    </submittedName>
</protein>
<dbReference type="Proteomes" id="UP000298030">
    <property type="component" value="Unassembled WGS sequence"/>
</dbReference>
<dbReference type="AlphaFoldDB" id="A0A4Y7T9N3"/>
<organism evidence="2 3">
    <name type="scientific">Coprinellus micaceus</name>
    <name type="common">Glistening ink-cap mushroom</name>
    <name type="synonym">Coprinus micaceus</name>
    <dbReference type="NCBI Taxonomy" id="71717"/>
    <lineage>
        <taxon>Eukaryota</taxon>
        <taxon>Fungi</taxon>
        <taxon>Dikarya</taxon>
        <taxon>Basidiomycota</taxon>
        <taxon>Agaricomycotina</taxon>
        <taxon>Agaricomycetes</taxon>
        <taxon>Agaricomycetidae</taxon>
        <taxon>Agaricales</taxon>
        <taxon>Agaricineae</taxon>
        <taxon>Psathyrellaceae</taxon>
        <taxon>Coprinellus</taxon>
    </lineage>
</organism>
<dbReference type="EMBL" id="QPFP01000021">
    <property type="protein sequence ID" value="TEB30873.1"/>
    <property type="molecule type" value="Genomic_DNA"/>
</dbReference>
<proteinExistence type="predicted"/>
<accession>A0A4Y7T9N3</accession>
<evidence type="ECO:0000313" key="3">
    <source>
        <dbReference type="Proteomes" id="UP000298030"/>
    </source>
</evidence>
<gene>
    <name evidence="2" type="ORF">FA13DRAFT_1733290</name>
</gene>
<feature type="region of interest" description="Disordered" evidence="1">
    <location>
        <begin position="1"/>
        <end position="36"/>
    </location>
</feature>